<feature type="domain" description="EamA" evidence="6">
    <location>
        <begin position="43"/>
        <end position="174"/>
    </location>
</feature>
<dbReference type="EMBL" id="UAWB01000002">
    <property type="protein sequence ID" value="SQB28230.1"/>
    <property type="molecule type" value="Genomic_DNA"/>
</dbReference>
<feature type="transmembrane region" description="Helical" evidence="5">
    <location>
        <begin position="131"/>
        <end position="152"/>
    </location>
</feature>
<accession>A0A2X2XP72</accession>
<keyword evidence="9" id="KW-1185">Reference proteome</keyword>
<evidence type="ECO:0000256" key="4">
    <source>
        <dbReference type="ARBA" id="ARBA00023136"/>
    </source>
</evidence>
<name>A0A2X2XP72_CHRJE</name>
<dbReference type="Pfam" id="PF00892">
    <property type="entry name" value="EamA"/>
    <property type="match status" value="2"/>
</dbReference>
<evidence type="ECO:0000256" key="1">
    <source>
        <dbReference type="ARBA" id="ARBA00004141"/>
    </source>
</evidence>
<evidence type="ECO:0000256" key="2">
    <source>
        <dbReference type="ARBA" id="ARBA00022692"/>
    </source>
</evidence>
<evidence type="ECO:0000313" key="9">
    <source>
        <dbReference type="Proteomes" id="UP000199426"/>
    </source>
</evidence>
<feature type="transmembrane region" description="Helical" evidence="5">
    <location>
        <begin position="187"/>
        <end position="207"/>
    </location>
</feature>
<sequence>MQLLSSLLICIRENHLNCTHQSHKKTTTFVCYTPFTLKDYKLIFAVLTVAFVWGTTFLAIRVAVETIPAWFVAGIRQFLASIIMLIILLSRKEFKWIGWKSLGYQIVFSILMLVIANGMTTVAEETVSSSLASLISACSPILVFLGSVAVGLQKFSIRAFLGVLMCFSGILFIFWDGLQDLANPDYRMGMIFMFFAITGWASGTIFTKKLNIQSGNITLNLFYQFLFAGIVQIILAFLFSENYNFGNWTFKSISAMLYLSVFGSVAAFFAFHYALTKISPVQVSILAYINTIIAIFLGWLIMNEQISMKFILAAALIICGVFIINYKPEMFRRQKVE</sequence>
<feature type="transmembrane region" description="Helical" evidence="5">
    <location>
        <begin position="252"/>
        <end position="271"/>
    </location>
</feature>
<dbReference type="InterPro" id="IPR037185">
    <property type="entry name" value="EmrE-like"/>
</dbReference>
<comment type="subcellular location">
    <subcellularLocation>
        <location evidence="1">Membrane</location>
        <topology evidence="1">Multi-pass membrane protein</topology>
    </subcellularLocation>
</comment>
<dbReference type="EMBL" id="FNEG01000004">
    <property type="protein sequence ID" value="SDJ18613.1"/>
    <property type="molecule type" value="Genomic_DNA"/>
</dbReference>
<reference evidence="7 9" key="1">
    <citation type="submission" date="2016-10" db="EMBL/GenBank/DDBJ databases">
        <authorList>
            <person name="Varghese N."/>
            <person name="Submissions S."/>
        </authorList>
    </citation>
    <scope>NUCLEOTIDE SEQUENCE [LARGE SCALE GENOMIC DNA]</scope>
    <source>
        <strain evidence="7 9">DSM 19299</strain>
    </source>
</reference>
<gene>
    <name evidence="8" type="primary">yedA_3</name>
    <name evidence="8" type="ORF">NCTC13492_01757</name>
    <name evidence="7" type="ORF">SAMN05421542_2944</name>
</gene>
<dbReference type="Proteomes" id="UP000251670">
    <property type="component" value="Unassembled WGS sequence"/>
</dbReference>
<dbReference type="SUPFAM" id="SSF103481">
    <property type="entry name" value="Multidrug resistance efflux transporter EmrE"/>
    <property type="match status" value="2"/>
</dbReference>
<evidence type="ECO:0000256" key="3">
    <source>
        <dbReference type="ARBA" id="ARBA00022989"/>
    </source>
</evidence>
<feature type="transmembrane region" description="Helical" evidence="5">
    <location>
        <begin position="283"/>
        <end position="302"/>
    </location>
</feature>
<feature type="domain" description="EamA" evidence="6">
    <location>
        <begin position="188"/>
        <end position="325"/>
    </location>
</feature>
<dbReference type="InterPro" id="IPR050638">
    <property type="entry name" value="AA-Vitamin_Transporters"/>
</dbReference>
<evidence type="ECO:0000259" key="6">
    <source>
        <dbReference type="Pfam" id="PF00892"/>
    </source>
</evidence>
<protein>
    <submittedName>
        <fullName evidence="7">Permease of the drug/metabolite transporter (DMT) superfamily</fullName>
    </submittedName>
    <submittedName>
        <fullName evidence="8">Uncharacterized inner membrane transporter yedA</fullName>
    </submittedName>
</protein>
<keyword evidence="3 5" id="KW-1133">Transmembrane helix</keyword>
<dbReference type="STRING" id="445960.SAMN05421542_2944"/>
<reference evidence="8 10" key="2">
    <citation type="submission" date="2018-06" db="EMBL/GenBank/DDBJ databases">
        <authorList>
            <consortium name="Pathogen Informatics"/>
            <person name="Doyle S."/>
        </authorList>
    </citation>
    <scope>NUCLEOTIDE SEQUENCE [LARGE SCALE GENOMIC DNA]</scope>
    <source>
        <strain evidence="8 10">NCTC13492</strain>
    </source>
</reference>
<dbReference type="AlphaFoldDB" id="A0A2X2XP72"/>
<evidence type="ECO:0000313" key="10">
    <source>
        <dbReference type="Proteomes" id="UP000251670"/>
    </source>
</evidence>
<feature type="transmembrane region" description="Helical" evidence="5">
    <location>
        <begin position="219"/>
        <end position="240"/>
    </location>
</feature>
<feature type="transmembrane region" description="Helical" evidence="5">
    <location>
        <begin position="159"/>
        <end position="175"/>
    </location>
</feature>
<feature type="transmembrane region" description="Helical" evidence="5">
    <location>
        <begin position="70"/>
        <end position="90"/>
    </location>
</feature>
<dbReference type="GO" id="GO:0016020">
    <property type="term" value="C:membrane"/>
    <property type="evidence" value="ECO:0007669"/>
    <property type="project" value="UniProtKB-SubCell"/>
</dbReference>
<keyword evidence="2 5" id="KW-0812">Transmembrane</keyword>
<feature type="transmembrane region" description="Helical" evidence="5">
    <location>
        <begin position="42"/>
        <end position="64"/>
    </location>
</feature>
<feature type="transmembrane region" description="Helical" evidence="5">
    <location>
        <begin position="308"/>
        <end position="326"/>
    </location>
</feature>
<feature type="transmembrane region" description="Helical" evidence="5">
    <location>
        <begin position="102"/>
        <end position="119"/>
    </location>
</feature>
<keyword evidence="4 5" id="KW-0472">Membrane</keyword>
<dbReference type="Proteomes" id="UP000199426">
    <property type="component" value="Unassembled WGS sequence"/>
</dbReference>
<evidence type="ECO:0000313" key="8">
    <source>
        <dbReference type="EMBL" id="SQB28230.1"/>
    </source>
</evidence>
<evidence type="ECO:0000313" key="7">
    <source>
        <dbReference type="EMBL" id="SDJ18613.1"/>
    </source>
</evidence>
<proteinExistence type="predicted"/>
<dbReference type="PANTHER" id="PTHR32322:SF14">
    <property type="entry name" value="PROTEIN PAGO"/>
    <property type="match status" value="1"/>
</dbReference>
<evidence type="ECO:0000256" key="5">
    <source>
        <dbReference type="SAM" id="Phobius"/>
    </source>
</evidence>
<organism evidence="8 10">
    <name type="scientific">Chryseobacterium jejuense</name>
    <dbReference type="NCBI Taxonomy" id="445960"/>
    <lineage>
        <taxon>Bacteria</taxon>
        <taxon>Pseudomonadati</taxon>
        <taxon>Bacteroidota</taxon>
        <taxon>Flavobacteriia</taxon>
        <taxon>Flavobacteriales</taxon>
        <taxon>Weeksellaceae</taxon>
        <taxon>Chryseobacterium group</taxon>
        <taxon>Chryseobacterium</taxon>
    </lineage>
</organism>
<dbReference type="InterPro" id="IPR000620">
    <property type="entry name" value="EamA_dom"/>
</dbReference>
<dbReference type="PANTHER" id="PTHR32322">
    <property type="entry name" value="INNER MEMBRANE TRANSPORTER"/>
    <property type="match status" value="1"/>
</dbReference>